<reference evidence="9 10" key="1">
    <citation type="journal article" date="2012" name="Science">
        <title>The Paleozoic origin of enzymatic lignin decomposition reconstructed from 31 fungal genomes.</title>
        <authorList>
            <person name="Floudas D."/>
            <person name="Binder M."/>
            <person name="Riley R."/>
            <person name="Barry K."/>
            <person name="Blanchette R.A."/>
            <person name="Henrissat B."/>
            <person name="Martinez A.T."/>
            <person name="Otillar R."/>
            <person name="Spatafora J.W."/>
            <person name="Yadav J.S."/>
            <person name="Aerts A."/>
            <person name="Benoit I."/>
            <person name="Boyd A."/>
            <person name="Carlson A."/>
            <person name="Copeland A."/>
            <person name="Coutinho P.M."/>
            <person name="de Vries R.P."/>
            <person name="Ferreira P."/>
            <person name="Findley K."/>
            <person name="Foster B."/>
            <person name="Gaskell J."/>
            <person name="Glotzer D."/>
            <person name="Gorecki P."/>
            <person name="Heitman J."/>
            <person name="Hesse C."/>
            <person name="Hori C."/>
            <person name="Igarashi K."/>
            <person name="Jurgens J.A."/>
            <person name="Kallen N."/>
            <person name="Kersten P."/>
            <person name="Kohler A."/>
            <person name="Kuees U."/>
            <person name="Kumar T.K.A."/>
            <person name="Kuo A."/>
            <person name="LaButti K."/>
            <person name="Larrondo L.F."/>
            <person name="Lindquist E."/>
            <person name="Ling A."/>
            <person name="Lombard V."/>
            <person name="Lucas S."/>
            <person name="Lundell T."/>
            <person name="Martin R."/>
            <person name="McLaughlin D.J."/>
            <person name="Morgenstern I."/>
            <person name="Morin E."/>
            <person name="Murat C."/>
            <person name="Nagy L.G."/>
            <person name="Nolan M."/>
            <person name="Ohm R.A."/>
            <person name="Patyshakuliyeva A."/>
            <person name="Rokas A."/>
            <person name="Ruiz-Duenas F.J."/>
            <person name="Sabat G."/>
            <person name="Salamov A."/>
            <person name="Samejima M."/>
            <person name="Schmutz J."/>
            <person name="Slot J.C."/>
            <person name="St John F."/>
            <person name="Stenlid J."/>
            <person name="Sun H."/>
            <person name="Sun S."/>
            <person name="Syed K."/>
            <person name="Tsang A."/>
            <person name="Wiebenga A."/>
            <person name="Young D."/>
            <person name="Pisabarro A."/>
            <person name="Eastwood D.C."/>
            <person name="Martin F."/>
            <person name="Cullen D."/>
            <person name="Grigoriev I.V."/>
            <person name="Hibbett D.S."/>
        </authorList>
    </citation>
    <scope>NUCLEOTIDE SEQUENCE [LARGE SCALE GENOMIC DNA]</scope>
    <source>
        <strain evidence="9 10">ATCC 11539</strain>
    </source>
</reference>
<dbReference type="PIRSF" id="PIRSF017321">
    <property type="entry name" value="GWT1"/>
    <property type="match status" value="1"/>
</dbReference>
<protein>
    <recommendedName>
        <fullName evidence="8">GPI-anchored wall transfer protein</fullName>
        <ecNumber evidence="8">2.3.-.-</ecNumber>
    </recommendedName>
</protein>
<keyword evidence="7 8" id="KW-0472">Membrane</keyword>
<dbReference type="PANTHER" id="PTHR20661">
    <property type="entry name" value="PHOSPHATIDYLINOSITOL-GLYCAN BIOSYNTHESIS CLASS W PROTEIN"/>
    <property type="match status" value="1"/>
</dbReference>
<evidence type="ECO:0000256" key="4">
    <source>
        <dbReference type="ARBA" id="ARBA00022502"/>
    </source>
</evidence>
<keyword evidence="6 8" id="KW-1133">Transmembrane helix</keyword>
<feature type="transmembrane region" description="Helical" evidence="8">
    <location>
        <begin position="371"/>
        <end position="391"/>
    </location>
</feature>
<dbReference type="HOGENOM" id="CLU_020802_1_0_1"/>
<keyword evidence="5 8" id="KW-0812">Transmembrane</keyword>
<dbReference type="PANTHER" id="PTHR20661:SF0">
    <property type="entry name" value="PHOSPHATIDYLINOSITOL-GLYCAN BIOSYNTHESIS CLASS W PROTEIN"/>
    <property type="match status" value="1"/>
</dbReference>
<dbReference type="eggNOG" id="KOG0411">
    <property type="taxonomic scope" value="Eukaryota"/>
</dbReference>
<evidence type="ECO:0000256" key="8">
    <source>
        <dbReference type="RuleBase" id="RU280819"/>
    </source>
</evidence>
<dbReference type="UniPathway" id="UPA00196"/>
<feature type="transmembrane region" description="Helical" evidence="8">
    <location>
        <begin position="260"/>
        <end position="278"/>
    </location>
</feature>
<dbReference type="EMBL" id="KB469315">
    <property type="protein sequence ID" value="EPQ50545.1"/>
    <property type="molecule type" value="Genomic_DNA"/>
</dbReference>
<keyword evidence="4 8" id="KW-0337">GPI-anchor biosynthesis</keyword>
<dbReference type="Proteomes" id="UP000030669">
    <property type="component" value="Unassembled WGS sequence"/>
</dbReference>
<organism evidence="9 10">
    <name type="scientific">Gloeophyllum trabeum (strain ATCC 11539 / FP-39264 / Madison 617)</name>
    <name type="common">Brown rot fungus</name>
    <dbReference type="NCBI Taxonomy" id="670483"/>
    <lineage>
        <taxon>Eukaryota</taxon>
        <taxon>Fungi</taxon>
        <taxon>Dikarya</taxon>
        <taxon>Basidiomycota</taxon>
        <taxon>Agaricomycotina</taxon>
        <taxon>Agaricomycetes</taxon>
        <taxon>Gloeophyllales</taxon>
        <taxon>Gloeophyllaceae</taxon>
        <taxon>Gloeophyllum</taxon>
    </lineage>
</organism>
<keyword evidence="8" id="KW-0012">Acyltransferase</keyword>
<accession>S7R894</accession>
<comment type="pathway">
    <text evidence="2 8">Glycolipid biosynthesis; glycosylphosphatidylinositol-anchor biosynthesis.</text>
</comment>
<dbReference type="GO" id="GO:0032216">
    <property type="term" value="F:glucosaminyl-phosphatidylinositol O-acyltransferase activity"/>
    <property type="evidence" value="ECO:0007669"/>
    <property type="project" value="TreeGrafter"/>
</dbReference>
<comment type="function">
    <text evidence="8">A acetyltransferase, which acetylates the inositol ring of phosphatidylinositol during biosynthesis of GPI-anchor.</text>
</comment>
<sequence>MSDYKVAKEAFVSGMTGSSIGHVNLLSSVALVSIAIHSTLRTRLPAPSTAHVAFALDFLLLVTPLLLCLTLFANSPGTLVLALLIPTGLLLLIPKRESGTPLPSSTGVDGSNKARGPGMLLPAVTIYRAHMLLMTMLSILAVDFPVFPRALAKCETFGVSLMDLGVGSFVFSQGLVSAAPLLKDPSYLSQPTFPKILSVTRKALPVLSLGLVRVLLVKGTDYPEHVTEYGVHWNFFITLALVPVLQVALHPLIASMPISLLAVLCALAHQLALSLGGLQRYVLTAPRTTLVSANKEGIVSLVGYLAIHLLGLSAGTILLPPSPNYFRRQQQALAHRRKDSNLVSTAVGKARETENPFAHRHREDDRTATELVSYAVVWWALVGACMALGIGGGVSRRLVNLPYILWVAAYNTTFLLGYLVLELIFFPSPFSKSVYSPTSKLKVQADTAVAASSDSAVPSANPVRKAPELLEAVNRNGLVLFLLANLLTGAVNLAVRTMYTSDAAAMGILGAYALLISGAAWIARGRRLWQL</sequence>
<dbReference type="KEGG" id="gtr:GLOTRDRAFT_82288"/>
<dbReference type="GO" id="GO:0072659">
    <property type="term" value="P:protein localization to plasma membrane"/>
    <property type="evidence" value="ECO:0007669"/>
    <property type="project" value="TreeGrafter"/>
</dbReference>
<feature type="transmembrane region" description="Helical" evidence="8">
    <location>
        <begin position="52"/>
        <end position="72"/>
    </location>
</feature>
<dbReference type="OrthoDB" id="15270at2759"/>
<dbReference type="STRING" id="670483.S7R894"/>
<feature type="transmembrane region" description="Helical" evidence="8">
    <location>
        <begin position="403"/>
        <end position="426"/>
    </location>
</feature>
<feature type="transmembrane region" description="Helical" evidence="8">
    <location>
        <begin position="505"/>
        <end position="523"/>
    </location>
</feature>
<comment type="subcellular location">
    <subcellularLocation>
        <location evidence="8">Endoplasmic reticulum membrane</location>
        <topology evidence="8">Multi-pass membrane protein</topology>
    </subcellularLocation>
    <subcellularLocation>
        <location evidence="1">Membrane</location>
        <topology evidence="1">Multi-pass membrane protein</topology>
    </subcellularLocation>
</comment>
<keyword evidence="10" id="KW-1185">Reference proteome</keyword>
<dbReference type="GeneID" id="19309153"/>
<evidence type="ECO:0000313" key="10">
    <source>
        <dbReference type="Proteomes" id="UP000030669"/>
    </source>
</evidence>
<feature type="transmembrane region" description="Helical" evidence="8">
    <location>
        <begin position="20"/>
        <end position="40"/>
    </location>
</feature>
<keyword evidence="8" id="KW-0256">Endoplasmic reticulum</keyword>
<feature type="transmembrane region" description="Helical" evidence="8">
    <location>
        <begin position="232"/>
        <end position="253"/>
    </location>
</feature>
<comment type="similarity">
    <text evidence="3 8">Belongs to the PIGW family.</text>
</comment>
<evidence type="ECO:0000313" key="9">
    <source>
        <dbReference type="EMBL" id="EPQ50545.1"/>
    </source>
</evidence>
<feature type="transmembrane region" description="Helical" evidence="8">
    <location>
        <begin position="161"/>
        <end position="182"/>
    </location>
</feature>
<evidence type="ECO:0000256" key="2">
    <source>
        <dbReference type="ARBA" id="ARBA00004687"/>
    </source>
</evidence>
<name>S7R894_GLOTA</name>
<keyword evidence="8" id="KW-0808">Transferase</keyword>
<feature type="transmembrane region" description="Helical" evidence="8">
    <location>
        <begin position="120"/>
        <end position="141"/>
    </location>
</feature>
<dbReference type="AlphaFoldDB" id="S7R894"/>
<dbReference type="RefSeq" id="XP_007871072.1">
    <property type="nucleotide sequence ID" value="XM_007872881.1"/>
</dbReference>
<gene>
    <name evidence="9" type="ORF">GLOTRDRAFT_82288</name>
</gene>
<feature type="transmembrane region" description="Helical" evidence="8">
    <location>
        <begin position="78"/>
        <end position="94"/>
    </location>
</feature>
<dbReference type="Pfam" id="PF06423">
    <property type="entry name" value="GWT1"/>
    <property type="match status" value="1"/>
</dbReference>
<evidence type="ECO:0000256" key="1">
    <source>
        <dbReference type="ARBA" id="ARBA00004141"/>
    </source>
</evidence>
<dbReference type="GO" id="GO:0006506">
    <property type="term" value="P:GPI anchor biosynthetic process"/>
    <property type="evidence" value="ECO:0007669"/>
    <property type="project" value="UniProtKB-UniPathway"/>
</dbReference>
<evidence type="ECO:0000256" key="7">
    <source>
        <dbReference type="ARBA" id="ARBA00023136"/>
    </source>
</evidence>
<dbReference type="EC" id="2.3.-.-" evidence="8"/>
<dbReference type="GO" id="GO:0005789">
    <property type="term" value="C:endoplasmic reticulum membrane"/>
    <property type="evidence" value="ECO:0007669"/>
    <property type="project" value="UniProtKB-SubCell"/>
</dbReference>
<proteinExistence type="inferred from homology"/>
<evidence type="ECO:0000256" key="6">
    <source>
        <dbReference type="ARBA" id="ARBA00022989"/>
    </source>
</evidence>
<feature type="transmembrane region" description="Helical" evidence="8">
    <location>
        <begin position="478"/>
        <end position="499"/>
    </location>
</feature>
<dbReference type="OMA" id="GLYVMQP"/>
<evidence type="ECO:0000256" key="5">
    <source>
        <dbReference type="ARBA" id="ARBA00022692"/>
    </source>
</evidence>
<feature type="transmembrane region" description="Helical" evidence="8">
    <location>
        <begin position="298"/>
        <end position="319"/>
    </location>
</feature>
<dbReference type="InterPro" id="IPR009447">
    <property type="entry name" value="PIGW/GWT1"/>
</dbReference>
<evidence type="ECO:0000256" key="3">
    <source>
        <dbReference type="ARBA" id="ARBA00007559"/>
    </source>
</evidence>